<proteinExistence type="predicted"/>
<gene>
    <name evidence="1" type="ORF">E5356_05195</name>
</gene>
<evidence type="ECO:0000313" key="2">
    <source>
        <dbReference type="Proteomes" id="UP000305751"/>
    </source>
</evidence>
<reference evidence="1 2" key="1">
    <citation type="submission" date="2019-04" db="EMBL/GenBank/DDBJ databases">
        <title>Microbes associate with the intestines of laboratory mice.</title>
        <authorList>
            <person name="Navarre W."/>
            <person name="Wong E."/>
            <person name="Huang K."/>
            <person name="Tropini C."/>
            <person name="Ng K."/>
            <person name="Yu B."/>
        </authorList>
    </citation>
    <scope>NUCLEOTIDE SEQUENCE [LARGE SCALE GENOMIC DNA]</scope>
    <source>
        <strain evidence="1 2">NM70_E10</strain>
    </source>
</reference>
<dbReference type="EMBL" id="SRZA01000008">
    <property type="protein sequence ID" value="TGY07124.1"/>
    <property type="molecule type" value="Genomic_DNA"/>
</dbReference>
<dbReference type="RefSeq" id="WP_136013794.1">
    <property type="nucleotide sequence ID" value="NZ_SRZA01000008.1"/>
</dbReference>
<keyword evidence="2" id="KW-1185">Reference proteome</keyword>
<organism evidence="1 2">
    <name type="scientific">Bacteroides acidifaciens</name>
    <dbReference type="NCBI Taxonomy" id="85831"/>
    <lineage>
        <taxon>Bacteria</taxon>
        <taxon>Pseudomonadati</taxon>
        <taxon>Bacteroidota</taxon>
        <taxon>Bacteroidia</taxon>
        <taxon>Bacteroidales</taxon>
        <taxon>Bacteroidaceae</taxon>
        <taxon>Bacteroides</taxon>
    </lineage>
</organism>
<comment type="caution">
    <text evidence="1">The sequence shown here is derived from an EMBL/GenBank/DDBJ whole genome shotgun (WGS) entry which is preliminary data.</text>
</comment>
<protein>
    <submittedName>
        <fullName evidence="1">Uncharacterized protein</fullName>
    </submittedName>
</protein>
<accession>A0A4S2B232</accession>
<sequence length="112" mass="13198">MKQYEILIDLADQPGKLVRINVGDSSVTIPNSVEITRRKDQKFICQLIKTFSGLPASVEKRSWQSLRREWRAHNLLYRLPFLPSGWKERLRDVDMDAEPLWRRAVYFVLALI</sequence>
<dbReference type="AlphaFoldDB" id="A0A4S2B232"/>
<dbReference type="Proteomes" id="UP000305751">
    <property type="component" value="Unassembled WGS sequence"/>
</dbReference>
<name>A0A4S2B232_9BACE</name>
<evidence type="ECO:0000313" key="1">
    <source>
        <dbReference type="EMBL" id="TGY07124.1"/>
    </source>
</evidence>